<evidence type="ECO:0000313" key="2">
    <source>
        <dbReference type="Proteomes" id="UP001597601"/>
    </source>
</evidence>
<keyword evidence="2" id="KW-1185">Reference proteome</keyword>
<dbReference type="EMBL" id="JBHUON010000015">
    <property type="protein sequence ID" value="MFD2865622.1"/>
    <property type="molecule type" value="Genomic_DNA"/>
</dbReference>
<evidence type="ECO:0000313" key="1">
    <source>
        <dbReference type="EMBL" id="MFD2865622.1"/>
    </source>
</evidence>
<gene>
    <name evidence="1" type="ORF">ACFSYC_13055</name>
</gene>
<sequence length="172" mass="19821">MAQTPDASLTPKEVKFEDNHLKRMFLEHLNSIYLGKHHLLDFFEEIKEMASLNQLKLAIEELKSDTQKQIEQMDAIYVSIHSTPSNVSVLGIKGMTLEAYLSVIKSVKTPLERDAFVLFYVQIIEGIEITYFKVLKNLAKAIGYNNSFLDQPFDLAVENRLLFEAIYNEYIN</sequence>
<dbReference type="InterPro" id="IPR010287">
    <property type="entry name" value="DUF892_YciF-like"/>
</dbReference>
<dbReference type="InterPro" id="IPR012347">
    <property type="entry name" value="Ferritin-like"/>
</dbReference>
<dbReference type="InterPro" id="IPR009078">
    <property type="entry name" value="Ferritin-like_SF"/>
</dbReference>
<dbReference type="Pfam" id="PF05974">
    <property type="entry name" value="DUF892"/>
    <property type="match status" value="1"/>
</dbReference>
<organism evidence="1 2">
    <name type="scientific">Mucilaginibacter antarcticus</name>
    <dbReference type="NCBI Taxonomy" id="1855725"/>
    <lineage>
        <taxon>Bacteria</taxon>
        <taxon>Pseudomonadati</taxon>
        <taxon>Bacteroidota</taxon>
        <taxon>Sphingobacteriia</taxon>
        <taxon>Sphingobacteriales</taxon>
        <taxon>Sphingobacteriaceae</taxon>
        <taxon>Mucilaginibacter</taxon>
    </lineage>
</organism>
<dbReference type="Proteomes" id="UP001597601">
    <property type="component" value="Unassembled WGS sequence"/>
</dbReference>
<protein>
    <submittedName>
        <fullName evidence="1">DUF892 family protein</fullName>
    </submittedName>
</protein>
<dbReference type="SUPFAM" id="SSF47240">
    <property type="entry name" value="Ferritin-like"/>
    <property type="match status" value="1"/>
</dbReference>
<dbReference type="Gene3D" id="1.20.1260.10">
    <property type="match status" value="1"/>
</dbReference>
<reference evidence="2" key="1">
    <citation type="journal article" date="2019" name="Int. J. Syst. Evol. Microbiol.">
        <title>The Global Catalogue of Microorganisms (GCM) 10K type strain sequencing project: providing services to taxonomists for standard genome sequencing and annotation.</title>
        <authorList>
            <consortium name="The Broad Institute Genomics Platform"/>
            <consortium name="The Broad Institute Genome Sequencing Center for Infectious Disease"/>
            <person name="Wu L."/>
            <person name="Ma J."/>
        </authorList>
    </citation>
    <scope>NUCLEOTIDE SEQUENCE [LARGE SCALE GENOMIC DNA]</scope>
    <source>
        <strain evidence="2">KCTC 52232</strain>
    </source>
</reference>
<dbReference type="RefSeq" id="WP_377128277.1">
    <property type="nucleotide sequence ID" value="NZ_JBHUON010000015.1"/>
</dbReference>
<comment type="caution">
    <text evidence="1">The sequence shown here is derived from an EMBL/GenBank/DDBJ whole genome shotgun (WGS) entry which is preliminary data.</text>
</comment>
<accession>A0ABW5XTF6</accession>
<proteinExistence type="predicted"/>
<name>A0ABW5XTF6_9SPHI</name>